<evidence type="ECO:0000313" key="1">
    <source>
        <dbReference type="EMBL" id="RUS65375.1"/>
    </source>
</evidence>
<dbReference type="AlphaFoldDB" id="A0A433S9G5"/>
<keyword evidence="2" id="KW-1185">Reference proteome</keyword>
<proteinExistence type="predicted"/>
<evidence type="ECO:0000313" key="2">
    <source>
        <dbReference type="Proteomes" id="UP000286947"/>
    </source>
</evidence>
<comment type="caution">
    <text evidence="1">The sequence shown here is derived from an EMBL/GenBank/DDBJ whole genome shotgun (WGS) entry which is preliminary data.</text>
</comment>
<dbReference type="EMBL" id="PQSP01000056">
    <property type="protein sequence ID" value="RUS65375.1"/>
    <property type="molecule type" value="Genomic_DNA"/>
</dbReference>
<dbReference type="Proteomes" id="UP000286947">
    <property type="component" value="Unassembled WGS sequence"/>
</dbReference>
<organism evidence="1 2">
    <name type="scientific">Saezia sanguinis</name>
    <dbReference type="NCBI Taxonomy" id="1965230"/>
    <lineage>
        <taxon>Bacteria</taxon>
        <taxon>Pseudomonadati</taxon>
        <taxon>Pseudomonadota</taxon>
        <taxon>Betaproteobacteria</taxon>
        <taxon>Burkholderiales</taxon>
        <taxon>Saeziaceae</taxon>
        <taxon>Saezia</taxon>
    </lineage>
</organism>
<protein>
    <submittedName>
        <fullName evidence="1">Uncharacterized protein</fullName>
    </submittedName>
</protein>
<sequence length="38" mass="4106">MMYSPRALSIALQALDPVQFPALQCTFNPWLIGGGGKL</sequence>
<gene>
    <name evidence="1" type="ORF">CUZ56_03044</name>
</gene>
<reference evidence="1 2" key="1">
    <citation type="submission" date="2018-01" db="EMBL/GenBank/DDBJ databases">
        <title>Saezia sanguinis gen. nov., sp. nov., in the order Burkholderiales isolated from human blood.</title>
        <authorList>
            <person name="Medina-Pascual M.J."/>
            <person name="Valdezate S."/>
            <person name="Monzon S."/>
            <person name="Cuesta I."/>
            <person name="Carrasco G."/>
            <person name="Villalon P."/>
            <person name="Saez-Nieto J.A."/>
        </authorList>
    </citation>
    <scope>NUCLEOTIDE SEQUENCE [LARGE SCALE GENOMIC DNA]</scope>
    <source>
        <strain evidence="1 2">CNM695-12</strain>
    </source>
</reference>
<accession>A0A433S9G5</accession>
<name>A0A433S9G5_9BURK</name>